<reference evidence="1 2" key="1">
    <citation type="submission" date="2019-05" db="EMBL/GenBank/DDBJ databases">
        <title>Another draft genome of Portunus trituberculatus and its Hox gene families provides insights of decapod evolution.</title>
        <authorList>
            <person name="Jeong J.-H."/>
            <person name="Song I."/>
            <person name="Kim S."/>
            <person name="Choi T."/>
            <person name="Kim D."/>
            <person name="Ryu S."/>
            <person name="Kim W."/>
        </authorList>
    </citation>
    <scope>NUCLEOTIDE SEQUENCE [LARGE SCALE GENOMIC DNA]</scope>
    <source>
        <tissue evidence="1">Muscle</tissue>
    </source>
</reference>
<comment type="caution">
    <text evidence="1">The sequence shown here is derived from an EMBL/GenBank/DDBJ whole genome shotgun (WGS) entry which is preliminary data.</text>
</comment>
<sequence>MKEPLKRTSLREAVAARESITSLARRVTGRESFNLRWRESRRGEKRRVGVGEGKARGGANFCRHNLSLSREGDIGA</sequence>
<evidence type="ECO:0000313" key="2">
    <source>
        <dbReference type="Proteomes" id="UP000324222"/>
    </source>
</evidence>
<proteinExistence type="predicted"/>
<dbReference type="AlphaFoldDB" id="A0A5B7ITJ5"/>
<gene>
    <name evidence="1" type="ORF">E2C01_079516</name>
</gene>
<protein>
    <submittedName>
        <fullName evidence="1">Uncharacterized protein</fullName>
    </submittedName>
</protein>
<name>A0A5B7ITJ5_PORTR</name>
<evidence type="ECO:0000313" key="1">
    <source>
        <dbReference type="EMBL" id="MPC84767.1"/>
    </source>
</evidence>
<dbReference type="Proteomes" id="UP000324222">
    <property type="component" value="Unassembled WGS sequence"/>
</dbReference>
<keyword evidence="2" id="KW-1185">Reference proteome</keyword>
<organism evidence="1 2">
    <name type="scientific">Portunus trituberculatus</name>
    <name type="common">Swimming crab</name>
    <name type="synonym">Neptunus trituberculatus</name>
    <dbReference type="NCBI Taxonomy" id="210409"/>
    <lineage>
        <taxon>Eukaryota</taxon>
        <taxon>Metazoa</taxon>
        <taxon>Ecdysozoa</taxon>
        <taxon>Arthropoda</taxon>
        <taxon>Crustacea</taxon>
        <taxon>Multicrustacea</taxon>
        <taxon>Malacostraca</taxon>
        <taxon>Eumalacostraca</taxon>
        <taxon>Eucarida</taxon>
        <taxon>Decapoda</taxon>
        <taxon>Pleocyemata</taxon>
        <taxon>Brachyura</taxon>
        <taxon>Eubrachyura</taxon>
        <taxon>Portunoidea</taxon>
        <taxon>Portunidae</taxon>
        <taxon>Portuninae</taxon>
        <taxon>Portunus</taxon>
    </lineage>
</organism>
<dbReference type="EMBL" id="VSRR010066387">
    <property type="protein sequence ID" value="MPC84767.1"/>
    <property type="molecule type" value="Genomic_DNA"/>
</dbReference>
<accession>A0A5B7ITJ5</accession>